<keyword evidence="1" id="KW-1133">Transmembrane helix</keyword>
<feature type="transmembrane region" description="Helical" evidence="1">
    <location>
        <begin position="44"/>
        <end position="65"/>
    </location>
</feature>
<name>A0ABS1JZY8_9MICC</name>
<keyword evidence="3" id="KW-1185">Reference proteome</keyword>
<sequence length="84" mass="9072">MWATDHHHDRYGIMLPVGAGVAVACLVWIVTVLVGAGYIAGMTWMPWVLPMALGVATAVVLPLVLGRRRGKHDVAALTDILRRS</sequence>
<feature type="transmembrane region" description="Helical" evidence="1">
    <location>
        <begin position="12"/>
        <end position="38"/>
    </location>
</feature>
<gene>
    <name evidence="2" type="ORF">JJE72_04820</name>
</gene>
<dbReference type="Proteomes" id="UP000639051">
    <property type="component" value="Unassembled WGS sequence"/>
</dbReference>
<reference evidence="2 3" key="1">
    <citation type="submission" date="2021-01" db="EMBL/GenBank/DDBJ databases">
        <title>Genome public.</title>
        <authorList>
            <person name="Liu C."/>
            <person name="Sun Q."/>
        </authorList>
    </citation>
    <scope>NUCLEOTIDE SEQUENCE [LARGE SCALE GENOMIC DNA]</scope>
    <source>
        <strain evidence="2 3">JC656</strain>
    </source>
</reference>
<evidence type="ECO:0000313" key="3">
    <source>
        <dbReference type="Proteomes" id="UP000639051"/>
    </source>
</evidence>
<comment type="caution">
    <text evidence="2">The sequence shown here is derived from an EMBL/GenBank/DDBJ whole genome shotgun (WGS) entry which is preliminary data.</text>
</comment>
<dbReference type="EMBL" id="JAERRC010000012">
    <property type="protein sequence ID" value="MBL0704829.1"/>
    <property type="molecule type" value="Genomic_DNA"/>
</dbReference>
<evidence type="ECO:0000313" key="2">
    <source>
        <dbReference type="EMBL" id="MBL0704829.1"/>
    </source>
</evidence>
<proteinExistence type="predicted"/>
<keyword evidence="1" id="KW-0472">Membrane</keyword>
<keyword evidence="1" id="KW-0812">Transmembrane</keyword>
<accession>A0ABS1JZY8</accession>
<evidence type="ECO:0000256" key="1">
    <source>
        <dbReference type="SAM" id="Phobius"/>
    </source>
</evidence>
<evidence type="ECO:0008006" key="4">
    <source>
        <dbReference type="Google" id="ProtNLM"/>
    </source>
</evidence>
<protein>
    <recommendedName>
        <fullName evidence="4">Integral membrane protein</fullName>
    </recommendedName>
</protein>
<organism evidence="2 3">
    <name type="scientific">Sinomonas cellulolyticus</name>
    <dbReference type="NCBI Taxonomy" id="2801916"/>
    <lineage>
        <taxon>Bacteria</taxon>
        <taxon>Bacillati</taxon>
        <taxon>Actinomycetota</taxon>
        <taxon>Actinomycetes</taxon>
        <taxon>Micrococcales</taxon>
        <taxon>Micrococcaceae</taxon>
        <taxon>Sinomonas</taxon>
    </lineage>
</organism>